<dbReference type="EMBL" id="FRFE01000014">
    <property type="protein sequence ID" value="SHO49613.1"/>
    <property type="molecule type" value="Genomic_DNA"/>
</dbReference>
<dbReference type="STRING" id="1121416.SAMN02745220_02936"/>
<protein>
    <submittedName>
        <fullName evidence="10">F-type H+-transporting ATPase subunit epsilon</fullName>
    </submittedName>
</protein>
<keyword evidence="6" id="KW-0472">Membrane</keyword>
<gene>
    <name evidence="10" type="ORF">SAMN02745220_02936</name>
</gene>
<dbReference type="OrthoDB" id="8546953at2"/>
<keyword evidence="11" id="KW-1185">Reference proteome</keyword>
<dbReference type="SUPFAM" id="SSF51344">
    <property type="entry name" value="Epsilon subunit of F1F0-ATP synthase N-terminal domain"/>
    <property type="match status" value="1"/>
</dbReference>
<comment type="similarity">
    <text evidence="3">Belongs to the ATPase epsilon chain family.</text>
</comment>
<dbReference type="GO" id="GO:0046933">
    <property type="term" value="F:proton-transporting ATP synthase activity, rotational mechanism"/>
    <property type="evidence" value="ECO:0007669"/>
    <property type="project" value="InterPro"/>
</dbReference>
<proteinExistence type="inferred from homology"/>
<dbReference type="Pfam" id="PF02823">
    <property type="entry name" value="ATP-synt_DE_N"/>
    <property type="match status" value="1"/>
</dbReference>
<dbReference type="InterPro" id="IPR020546">
    <property type="entry name" value="ATP_synth_F1_dsu/esu_N"/>
</dbReference>
<comment type="function">
    <text evidence="1">Produces ATP from ADP in the presence of a proton gradient across the membrane.</text>
</comment>
<feature type="coiled-coil region" evidence="8">
    <location>
        <begin position="93"/>
        <end position="120"/>
    </location>
</feature>
<comment type="subcellular location">
    <subcellularLocation>
        <location evidence="2">Endomembrane system</location>
        <topology evidence="2">Peripheral membrane protein</topology>
    </subcellularLocation>
</comment>
<evidence type="ECO:0000256" key="3">
    <source>
        <dbReference type="ARBA" id="ARBA00005712"/>
    </source>
</evidence>
<dbReference type="GO" id="GO:0045259">
    <property type="term" value="C:proton-transporting ATP synthase complex"/>
    <property type="evidence" value="ECO:0007669"/>
    <property type="project" value="UniProtKB-KW"/>
</dbReference>
<sequence length="136" mass="15678">MSYFTLKIIDSRKQLVVENVSSFVGEDGSGSFGILPDHTRMMTVLTFGLASFRRGEGDWEYVAVPGAVLYFDANVLNLVCRHYLIDSEYERIAQRLVEELVAEEEQIREVRQSLKSMEEALLKRMWELRRQGVSLL</sequence>
<dbReference type="Gene3D" id="2.60.15.10">
    <property type="entry name" value="F0F1 ATP synthase delta/epsilon subunit, N-terminal"/>
    <property type="match status" value="1"/>
</dbReference>
<evidence type="ECO:0000256" key="7">
    <source>
        <dbReference type="ARBA" id="ARBA00023196"/>
    </source>
</evidence>
<keyword evidence="8" id="KW-0175">Coiled coil</keyword>
<evidence type="ECO:0000256" key="6">
    <source>
        <dbReference type="ARBA" id="ARBA00023136"/>
    </source>
</evidence>
<organism evidence="10 11">
    <name type="scientific">Desulfopila aestuarii DSM 18488</name>
    <dbReference type="NCBI Taxonomy" id="1121416"/>
    <lineage>
        <taxon>Bacteria</taxon>
        <taxon>Pseudomonadati</taxon>
        <taxon>Thermodesulfobacteriota</taxon>
        <taxon>Desulfobulbia</taxon>
        <taxon>Desulfobulbales</taxon>
        <taxon>Desulfocapsaceae</taxon>
        <taxon>Desulfopila</taxon>
    </lineage>
</organism>
<reference evidence="10 11" key="1">
    <citation type="submission" date="2016-12" db="EMBL/GenBank/DDBJ databases">
        <authorList>
            <person name="Song W.-J."/>
            <person name="Kurnit D.M."/>
        </authorList>
    </citation>
    <scope>NUCLEOTIDE SEQUENCE [LARGE SCALE GENOMIC DNA]</scope>
    <source>
        <strain evidence="10 11">DSM 18488</strain>
    </source>
</reference>
<keyword evidence="7" id="KW-0066">ATP synthesis</keyword>
<evidence type="ECO:0000256" key="8">
    <source>
        <dbReference type="SAM" id="Coils"/>
    </source>
</evidence>
<evidence type="ECO:0000256" key="5">
    <source>
        <dbReference type="ARBA" id="ARBA00023065"/>
    </source>
</evidence>
<evidence type="ECO:0000313" key="11">
    <source>
        <dbReference type="Proteomes" id="UP000184603"/>
    </source>
</evidence>
<dbReference type="AlphaFoldDB" id="A0A1M7YAF4"/>
<dbReference type="GO" id="GO:0012505">
    <property type="term" value="C:endomembrane system"/>
    <property type="evidence" value="ECO:0007669"/>
    <property type="project" value="UniProtKB-SubCell"/>
</dbReference>
<keyword evidence="7" id="KW-0139">CF(1)</keyword>
<evidence type="ECO:0000256" key="1">
    <source>
        <dbReference type="ARBA" id="ARBA00003543"/>
    </source>
</evidence>
<feature type="domain" description="ATP synthase F1 complex delta/epsilon subunit N-terminal" evidence="9">
    <location>
        <begin position="4"/>
        <end position="81"/>
    </location>
</feature>
<evidence type="ECO:0000313" key="10">
    <source>
        <dbReference type="EMBL" id="SHO49613.1"/>
    </source>
</evidence>
<dbReference type="InterPro" id="IPR036771">
    <property type="entry name" value="ATPsynth_dsu/esu_N"/>
</dbReference>
<dbReference type="RefSeq" id="WP_073614280.1">
    <property type="nucleotide sequence ID" value="NZ_FRFE01000014.1"/>
</dbReference>
<dbReference type="Proteomes" id="UP000184603">
    <property type="component" value="Unassembled WGS sequence"/>
</dbReference>
<keyword evidence="5" id="KW-0406">Ion transport</keyword>
<dbReference type="InterPro" id="IPR001469">
    <property type="entry name" value="ATP_synth_F1_dsu/esu"/>
</dbReference>
<evidence type="ECO:0000256" key="2">
    <source>
        <dbReference type="ARBA" id="ARBA00004184"/>
    </source>
</evidence>
<keyword evidence="4" id="KW-0813">Transport</keyword>
<accession>A0A1M7YAF4</accession>
<name>A0A1M7YAF4_9BACT</name>
<dbReference type="CDD" id="cd12152">
    <property type="entry name" value="F1-ATPase_delta"/>
    <property type="match status" value="1"/>
</dbReference>
<evidence type="ECO:0000259" key="9">
    <source>
        <dbReference type="Pfam" id="PF02823"/>
    </source>
</evidence>
<evidence type="ECO:0000256" key="4">
    <source>
        <dbReference type="ARBA" id="ARBA00022448"/>
    </source>
</evidence>